<reference evidence="11" key="1">
    <citation type="journal article" date="2019" name="Int. J. Syst. Evol. Microbiol.">
        <title>The Global Catalogue of Microorganisms (GCM) 10K type strain sequencing project: providing services to taxonomists for standard genome sequencing and annotation.</title>
        <authorList>
            <consortium name="The Broad Institute Genomics Platform"/>
            <consortium name="The Broad Institute Genome Sequencing Center for Infectious Disease"/>
            <person name="Wu L."/>
            <person name="Ma J."/>
        </authorList>
    </citation>
    <scope>NUCLEOTIDE SEQUENCE [LARGE SCALE GENOMIC DNA]</scope>
    <source>
        <strain evidence="11">JCM 17561</strain>
    </source>
</reference>
<comment type="cofactor">
    <cofactor evidence="1 8">
        <name>FMN</name>
        <dbReference type="ChEBI" id="CHEBI:58210"/>
    </cofactor>
</comment>
<feature type="domain" description="Nitroreductase" evidence="9">
    <location>
        <begin position="33"/>
        <end position="184"/>
    </location>
</feature>
<dbReference type="RefSeq" id="WP_344869613.1">
    <property type="nucleotide sequence ID" value="NZ_BAABBP010000017.1"/>
</dbReference>
<dbReference type="InterPro" id="IPR052530">
    <property type="entry name" value="NAD(P)H_nitroreductase"/>
</dbReference>
<dbReference type="InterPro" id="IPR026021">
    <property type="entry name" value="YdjA-like"/>
</dbReference>
<keyword evidence="4 8" id="KW-0288">FMN</keyword>
<evidence type="ECO:0000256" key="8">
    <source>
        <dbReference type="PIRNR" id="PIRNR000232"/>
    </source>
</evidence>
<dbReference type="PANTHER" id="PTHR43821">
    <property type="entry name" value="NAD(P)H NITROREDUCTASE YDJA-RELATED"/>
    <property type="match status" value="1"/>
</dbReference>
<dbReference type="Pfam" id="PF00881">
    <property type="entry name" value="Nitroreductase"/>
    <property type="match status" value="1"/>
</dbReference>
<proteinExistence type="inferred from homology"/>
<evidence type="ECO:0000313" key="10">
    <source>
        <dbReference type="EMBL" id="GAA3996757.1"/>
    </source>
</evidence>
<keyword evidence="5 8" id="KW-0521">NADP</keyword>
<keyword evidence="6 8" id="KW-0560">Oxidoreductase</keyword>
<comment type="caution">
    <text evidence="10">The sequence shown here is derived from an EMBL/GenBank/DDBJ whole genome shotgun (WGS) entry which is preliminary data.</text>
</comment>
<evidence type="ECO:0000313" key="11">
    <source>
        <dbReference type="Proteomes" id="UP001501627"/>
    </source>
</evidence>
<protein>
    <recommendedName>
        <fullName evidence="8">Putative NAD(P)H nitroreductase</fullName>
        <ecNumber evidence="8">1.-.-.-</ecNumber>
    </recommendedName>
</protein>
<evidence type="ECO:0000256" key="3">
    <source>
        <dbReference type="ARBA" id="ARBA00022630"/>
    </source>
</evidence>
<organism evidence="10 11">
    <name type="scientific">Comamonas faecalis</name>
    <dbReference type="NCBI Taxonomy" id="1387849"/>
    <lineage>
        <taxon>Bacteria</taxon>
        <taxon>Pseudomonadati</taxon>
        <taxon>Pseudomonadota</taxon>
        <taxon>Betaproteobacteria</taxon>
        <taxon>Burkholderiales</taxon>
        <taxon>Comamonadaceae</taxon>
        <taxon>Comamonas</taxon>
    </lineage>
</organism>
<dbReference type="PIRSF" id="PIRSF000232">
    <property type="entry name" value="YdjA"/>
    <property type="match status" value="1"/>
</dbReference>
<evidence type="ECO:0000256" key="1">
    <source>
        <dbReference type="ARBA" id="ARBA00001917"/>
    </source>
</evidence>
<dbReference type="Proteomes" id="UP001501627">
    <property type="component" value="Unassembled WGS sequence"/>
</dbReference>
<evidence type="ECO:0000256" key="4">
    <source>
        <dbReference type="ARBA" id="ARBA00022643"/>
    </source>
</evidence>
<dbReference type="InterPro" id="IPR000415">
    <property type="entry name" value="Nitroreductase-like"/>
</dbReference>
<keyword evidence="11" id="KW-1185">Reference proteome</keyword>
<gene>
    <name evidence="10" type="ORF">GCM10022279_20460</name>
</gene>
<name>A0ABP7RFM4_9BURK</name>
<comment type="similarity">
    <text evidence="2 8">Belongs to the nitroreductase family.</text>
</comment>
<dbReference type="SUPFAM" id="SSF55469">
    <property type="entry name" value="FMN-dependent nitroreductase-like"/>
    <property type="match status" value="1"/>
</dbReference>
<keyword evidence="3 8" id="KW-0285">Flavoprotein</keyword>
<dbReference type="PANTHER" id="PTHR43821:SF1">
    <property type="entry name" value="NAD(P)H NITROREDUCTASE YDJA-RELATED"/>
    <property type="match status" value="1"/>
</dbReference>
<evidence type="ECO:0000256" key="6">
    <source>
        <dbReference type="ARBA" id="ARBA00023002"/>
    </source>
</evidence>
<keyword evidence="7 8" id="KW-0520">NAD</keyword>
<evidence type="ECO:0000259" key="9">
    <source>
        <dbReference type="Pfam" id="PF00881"/>
    </source>
</evidence>
<dbReference type="EMBL" id="BAABBP010000017">
    <property type="protein sequence ID" value="GAA3996757.1"/>
    <property type="molecule type" value="Genomic_DNA"/>
</dbReference>
<evidence type="ECO:0000256" key="5">
    <source>
        <dbReference type="ARBA" id="ARBA00022857"/>
    </source>
</evidence>
<evidence type="ECO:0000256" key="7">
    <source>
        <dbReference type="ARBA" id="ARBA00023027"/>
    </source>
</evidence>
<sequence length="223" mass="23061">MTASDQDPVLATVAGSSAALQALLQARQTVLPRRLAAPGPDAQQLRAIVAAAAAAPDHGRLLPWFFVLVPAGARDALGRAFAQALRERDPEASPEQLAQAHEKALRAPTLLVAVLDAGCGGAPDIDAFERAVSAGCAIDNLLLMATALGFGSALTSGKALQSRPLRDLLGLAPGQRALCCISLGTVAARKPPRQRPQVHDFLRVLVSGQGAQAVSIHSTENPL</sequence>
<accession>A0ABP7RFM4</accession>
<dbReference type="EC" id="1.-.-.-" evidence="8"/>
<dbReference type="Gene3D" id="3.40.109.10">
    <property type="entry name" value="NADH Oxidase"/>
    <property type="match status" value="1"/>
</dbReference>
<evidence type="ECO:0000256" key="2">
    <source>
        <dbReference type="ARBA" id="ARBA00007118"/>
    </source>
</evidence>
<dbReference type="InterPro" id="IPR029479">
    <property type="entry name" value="Nitroreductase"/>
</dbReference>